<evidence type="ECO:0000313" key="4">
    <source>
        <dbReference type="EMBL" id="GCE39484.1"/>
    </source>
</evidence>
<feature type="domain" description="Cas12f1-like TNB" evidence="3">
    <location>
        <begin position="70"/>
        <end position="136"/>
    </location>
</feature>
<reference evidence="4 5" key="1">
    <citation type="submission" date="2018-11" db="EMBL/GenBank/DDBJ databases">
        <title>Microbial catabolism of amino acid.</title>
        <authorList>
            <person name="Hibi M."/>
            <person name="Ogawa J."/>
        </authorList>
    </citation>
    <scope>NUCLEOTIDE SEQUENCE [LARGE SCALE GENOMIC DNA]</scope>
    <source>
        <strain evidence="4 5">C31-06</strain>
    </source>
</reference>
<dbReference type="EMBL" id="BHYM01000027">
    <property type="protein sequence ID" value="GCE39484.1"/>
    <property type="molecule type" value="Genomic_DNA"/>
</dbReference>
<accession>A0A402C784</accession>
<evidence type="ECO:0000256" key="1">
    <source>
        <dbReference type="ARBA" id="ARBA00023125"/>
    </source>
</evidence>
<dbReference type="GO" id="GO:0003677">
    <property type="term" value="F:DNA binding"/>
    <property type="evidence" value="ECO:0007669"/>
    <property type="project" value="UniProtKB-KW"/>
</dbReference>
<organism evidence="4 5">
    <name type="scientific">Rhodococcus wratislaviensis</name>
    <name type="common">Tsukamurella wratislaviensis</name>
    <dbReference type="NCBI Taxonomy" id="44752"/>
    <lineage>
        <taxon>Bacteria</taxon>
        <taxon>Bacillati</taxon>
        <taxon>Actinomycetota</taxon>
        <taxon>Actinomycetes</taxon>
        <taxon>Mycobacteriales</taxon>
        <taxon>Nocardiaceae</taxon>
        <taxon>Rhodococcus</taxon>
    </lineage>
</organism>
<evidence type="ECO:0000259" key="3">
    <source>
        <dbReference type="Pfam" id="PF07282"/>
    </source>
</evidence>
<dbReference type="PANTHER" id="PTHR30405:SF21">
    <property type="entry name" value="TRANSPOSASE-RELATED"/>
    <property type="match status" value="1"/>
</dbReference>
<dbReference type="InterPro" id="IPR051399">
    <property type="entry name" value="RNA-guided_DNA_endo/Transpos"/>
</dbReference>
<dbReference type="PANTHER" id="PTHR30405">
    <property type="entry name" value="TRANSPOSASE"/>
    <property type="match status" value="1"/>
</dbReference>
<dbReference type="AlphaFoldDB" id="A0A402C784"/>
<dbReference type="NCBIfam" id="TIGR01766">
    <property type="entry name" value="IS200/IS605 family accessory protein TnpB-like domain"/>
    <property type="match status" value="1"/>
</dbReference>
<dbReference type="Pfam" id="PF07282">
    <property type="entry name" value="Cas12f1-like_TNB"/>
    <property type="match status" value="1"/>
</dbReference>
<sequence>MGTKSAKRKLKKRRRKETRYATDINHQLSKTIVAQAQRTGQGIAVEDLSGIRDRVRLARRQRQQLHSWAYAQLRDQITYKAQAAGVPVQVINPRNTSKTCHRCGHCATANRHSQALFRCRGCGWTGHADHNAAANIAALGHDNYRAAQSTVPKAATPLTASENVSSKPASFRTG</sequence>
<dbReference type="Proteomes" id="UP000287519">
    <property type="component" value="Unassembled WGS sequence"/>
</dbReference>
<dbReference type="NCBIfam" id="NF040570">
    <property type="entry name" value="guided_TnpB"/>
    <property type="match status" value="1"/>
</dbReference>
<dbReference type="InterPro" id="IPR010095">
    <property type="entry name" value="Cas12f1-like_TNB"/>
</dbReference>
<keyword evidence="1" id="KW-0238">DNA-binding</keyword>
<keyword evidence="5" id="KW-1185">Reference proteome</keyword>
<evidence type="ECO:0000313" key="5">
    <source>
        <dbReference type="Proteomes" id="UP000287519"/>
    </source>
</evidence>
<feature type="compositionally biased region" description="Polar residues" evidence="2">
    <location>
        <begin position="158"/>
        <end position="174"/>
    </location>
</feature>
<comment type="caution">
    <text evidence="4">The sequence shown here is derived from an EMBL/GenBank/DDBJ whole genome shotgun (WGS) entry which is preliminary data.</text>
</comment>
<feature type="region of interest" description="Disordered" evidence="2">
    <location>
        <begin position="155"/>
        <end position="174"/>
    </location>
</feature>
<protein>
    <submittedName>
        <fullName evidence="4">Mobile element protein</fullName>
    </submittedName>
</protein>
<evidence type="ECO:0000256" key="2">
    <source>
        <dbReference type="SAM" id="MobiDB-lite"/>
    </source>
</evidence>
<name>A0A402C784_RHOWR</name>
<gene>
    <name evidence="4" type="ORF">Rhow_003008</name>
</gene>
<proteinExistence type="predicted"/>